<comment type="caution">
    <text evidence="1">The sequence shown here is derived from an EMBL/GenBank/DDBJ whole genome shotgun (WGS) entry which is preliminary data.</text>
</comment>
<protein>
    <submittedName>
        <fullName evidence="1">Uncharacterized protein</fullName>
    </submittedName>
</protein>
<name>A0A9P0ZPZ6_CUSEU</name>
<keyword evidence="2" id="KW-1185">Reference proteome</keyword>
<dbReference type="EMBL" id="CAMAPE010000053">
    <property type="protein sequence ID" value="CAH9110578.1"/>
    <property type="molecule type" value="Genomic_DNA"/>
</dbReference>
<organism evidence="1 2">
    <name type="scientific">Cuscuta europaea</name>
    <name type="common">European dodder</name>
    <dbReference type="NCBI Taxonomy" id="41803"/>
    <lineage>
        <taxon>Eukaryota</taxon>
        <taxon>Viridiplantae</taxon>
        <taxon>Streptophyta</taxon>
        <taxon>Embryophyta</taxon>
        <taxon>Tracheophyta</taxon>
        <taxon>Spermatophyta</taxon>
        <taxon>Magnoliopsida</taxon>
        <taxon>eudicotyledons</taxon>
        <taxon>Gunneridae</taxon>
        <taxon>Pentapetalae</taxon>
        <taxon>asterids</taxon>
        <taxon>lamiids</taxon>
        <taxon>Solanales</taxon>
        <taxon>Convolvulaceae</taxon>
        <taxon>Cuscuteae</taxon>
        <taxon>Cuscuta</taxon>
        <taxon>Cuscuta subgen. Cuscuta</taxon>
    </lineage>
</organism>
<reference evidence="1" key="1">
    <citation type="submission" date="2022-07" db="EMBL/GenBank/DDBJ databases">
        <authorList>
            <person name="Macas J."/>
            <person name="Novak P."/>
            <person name="Neumann P."/>
        </authorList>
    </citation>
    <scope>NUCLEOTIDE SEQUENCE</scope>
</reference>
<proteinExistence type="predicted"/>
<gene>
    <name evidence="1" type="ORF">CEURO_LOCUS18933</name>
</gene>
<accession>A0A9P0ZPZ6</accession>
<sequence>MNSCTAMAVFMLPKCVEDGSSNNLRPTIITCDEWVLVYRISVDSLWNDVVLRTISERNVFLDAFVPAKKKSSPALILRVERGAYIFMILTTNPWNVFDIVVI</sequence>
<dbReference type="OrthoDB" id="1533516at2759"/>
<dbReference type="AlphaFoldDB" id="A0A9P0ZPZ6"/>
<evidence type="ECO:0000313" key="2">
    <source>
        <dbReference type="Proteomes" id="UP001152484"/>
    </source>
</evidence>
<dbReference type="Proteomes" id="UP001152484">
    <property type="component" value="Unassembled WGS sequence"/>
</dbReference>
<evidence type="ECO:0000313" key="1">
    <source>
        <dbReference type="EMBL" id="CAH9110578.1"/>
    </source>
</evidence>